<dbReference type="RefSeq" id="XP_002952353.1">
    <property type="nucleotide sequence ID" value="XM_002952307.1"/>
</dbReference>
<dbReference type="PANTHER" id="PTHR13318">
    <property type="entry name" value="PARTNER OF PAIRED, ISOFORM B-RELATED"/>
    <property type="match status" value="1"/>
</dbReference>
<comment type="subcellular location">
    <subcellularLocation>
        <location evidence="1">Cytoplasm</location>
        <location evidence="1">Cytoskeleton</location>
        <location evidence="1">Cilium axoneme</location>
    </subcellularLocation>
</comment>
<reference evidence="3 4" key="1">
    <citation type="journal article" date="2010" name="Science">
        <title>Genomic analysis of organismal complexity in the multicellular green alga Volvox carteri.</title>
        <authorList>
            <person name="Prochnik S.E."/>
            <person name="Umen J."/>
            <person name="Nedelcu A.M."/>
            <person name="Hallmann A."/>
            <person name="Miller S.M."/>
            <person name="Nishii I."/>
            <person name="Ferris P."/>
            <person name="Kuo A."/>
            <person name="Mitros T."/>
            <person name="Fritz-Laylin L.K."/>
            <person name="Hellsten U."/>
            <person name="Chapman J."/>
            <person name="Simakov O."/>
            <person name="Rensing S.A."/>
            <person name="Terry A."/>
            <person name="Pangilinan J."/>
            <person name="Kapitonov V."/>
            <person name="Jurka J."/>
            <person name="Salamov A."/>
            <person name="Shapiro H."/>
            <person name="Schmutz J."/>
            <person name="Grimwood J."/>
            <person name="Lindquist E."/>
            <person name="Lucas S."/>
            <person name="Grigoriev I.V."/>
            <person name="Schmitt R."/>
            <person name="Kirk D."/>
            <person name="Rokhsar D.S."/>
        </authorList>
    </citation>
    <scope>NUCLEOTIDE SEQUENCE [LARGE SCALE GENOMIC DNA]</scope>
    <source>
        <strain evidence="4">f. Nagariensis / Eve</strain>
    </source>
</reference>
<dbReference type="KEGG" id="vcn:VOLCADRAFT_93017"/>
<dbReference type="SMART" id="SM00367">
    <property type="entry name" value="LRR_CC"/>
    <property type="match status" value="7"/>
</dbReference>
<dbReference type="STRING" id="3068.D8U145"/>
<dbReference type="GO" id="GO:0019005">
    <property type="term" value="C:SCF ubiquitin ligase complex"/>
    <property type="evidence" value="ECO:0007669"/>
    <property type="project" value="TreeGrafter"/>
</dbReference>
<dbReference type="PANTHER" id="PTHR13318:SF190">
    <property type="entry name" value="PARTNER OF PAIRED, ISOFORM B"/>
    <property type="match status" value="1"/>
</dbReference>
<dbReference type="GeneID" id="9628604"/>
<dbReference type="AlphaFoldDB" id="D8U145"/>
<dbReference type="InParanoid" id="D8U145"/>
<dbReference type="SUPFAM" id="SSF52047">
    <property type="entry name" value="RNI-like"/>
    <property type="match status" value="2"/>
</dbReference>
<dbReference type="Pfam" id="PF13516">
    <property type="entry name" value="LRR_6"/>
    <property type="match status" value="1"/>
</dbReference>
<evidence type="ECO:0008006" key="5">
    <source>
        <dbReference type="Google" id="ProtNLM"/>
    </source>
</evidence>
<accession>D8U145</accession>
<evidence type="ECO:0000256" key="1">
    <source>
        <dbReference type="ARBA" id="ARBA00004430"/>
    </source>
</evidence>
<dbReference type="GO" id="GO:0005930">
    <property type="term" value="C:axoneme"/>
    <property type="evidence" value="ECO:0007669"/>
    <property type="project" value="UniProtKB-SubCell"/>
</dbReference>
<evidence type="ECO:0000313" key="3">
    <source>
        <dbReference type="EMBL" id="EFJ46496.1"/>
    </source>
</evidence>
<dbReference type="Gene3D" id="3.80.10.10">
    <property type="entry name" value="Ribonuclease Inhibitor"/>
    <property type="match status" value="5"/>
</dbReference>
<keyword evidence="4" id="KW-1185">Reference proteome</keyword>
<feature type="region of interest" description="Disordered" evidence="2">
    <location>
        <begin position="484"/>
        <end position="522"/>
    </location>
</feature>
<dbReference type="EMBL" id="GL378350">
    <property type="protein sequence ID" value="EFJ46496.1"/>
    <property type="molecule type" value="Genomic_DNA"/>
</dbReference>
<gene>
    <name evidence="3" type="ORF">VOLCADRAFT_93017</name>
</gene>
<protein>
    <recommendedName>
        <fullName evidence="5">F-box domain-containing protein</fullName>
    </recommendedName>
</protein>
<dbReference type="Proteomes" id="UP000001058">
    <property type="component" value="Unassembled WGS sequence"/>
</dbReference>
<sequence>MGFIFSARASGGADVLHITVLDVSGCHQLGNESVAAVGAQLSNRLTSLDLSGCWLASQVGARVRYTLLGRALRLSGCWRLASGGPLNPVVEAEEGIEVQQPPQYVVEGGEAGVAALQGEGRPPQVHVLLRCTPALQELDLSGIVALSDVDLQVLWSTEPTTGGEDRVGGSSASAGCGGSGGKAEVHDGILPCSQTLTSLSLSSTSISSRVPPLLVASCPSLAHMRVSYCHQLTGCSILAAARIRAAQIRAAVGATGTGPGGRGLDGDGDTCSHLKAGPDEAETSRTSATSGGSGDNGLGATVAGAEGAAAAGFLGRVEGFRTLCAAGLSHWDEEPEVVLGEVLIRRLVDRAEQSVQAGVGGGGRHGGSGVSIEVASGDGGGGAGSGVRSEALTAEALGRAGMVEDLFDSSGPDGCGLAMDGVTYLDLSGTAQFSDMAAARLSACCYRLSGLCLAGCFHLSDEGLSHLRALTRLTSLDLTNCTPGPGAQRCRAPGSAFNRPTSSEGPTAYPASGNRSKRPRHGGVTDRGLAVLLADLVQPRQVQPFERPPAGLRQLEQQQDKLAGIGPFRILRLGGTLAGEAALRSVAGVSRLDMANCKGATDLGVLQALERSPRLQVLKLSGCPQLTAAALGCSDLGPRYRQSAAACESGEPRTAASAGNNRSRNLLEVSLPGGLSYDAAVRWLLGGVDSEDIGTGVSARTYVPGSNTLWALQSLDLGAPLLSSSSSFRAVNAMASMAGTVTRRVAAGITDDLLQRLPSCCPLLRTLRLRGAVAVTDAGAGTVLRGCRLLRRFMLTGSPHVTDATLALAIRVVEFETEKAAAVAVEESSLLHLDLSDSESITGRFLLAGTAAAVAAASNGDNQTAATPPEENCPQLSGLALVALLGRCPHLRELTAALDADGLGAAARFCPSLSSLRVTTGLPAAAVVAQPALNMKAAMISGGSAPQQLKAWPVDWGHDGQDDAARLGGRCGSFNAQLQHQYGSLPPPSSSPVSGRDLWSGLTRLVVPAALRQDTNLRKWAADRPWLQVTNS</sequence>
<dbReference type="OrthoDB" id="553239at2759"/>
<proteinExistence type="predicted"/>
<dbReference type="InterPro" id="IPR001611">
    <property type="entry name" value="Leu-rich_rpt"/>
</dbReference>
<dbReference type="InterPro" id="IPR032675">
    <property type="entry name" value="LRR_dom_sf"/>
</dbReference>
<feature type="region of interest" description="Disordered" evidence="2">
    <location>
        <begin position="257"/>
        <end position="295"/>
    </location>
</feature>
<evidence type="ECO:0000313" key="4">
    <source>
        <dbReference type="Proteomes" id="UP000001058"/>
    </source>
</evidence>
<evidence type="ECO:0000256" key="2">
    <source>
        <dbReference type="SAM" id="MobiDB-lite"/>
    </source>
</evidence>
<organism evidence="4">
    <name type="scientific">Volvox carteri f. nagariensis</name>
    <dbReference type="NCBI Taxonomy" id="3068"/>
    <lineage>
        <taxon>Eukaryota</taxon>
        <taxon>Viridiplantae</taxon>
        <taxon>Chlorophyta</taxon>
        <taxon>core chlorophytes</taxon>
        <taxon>Chlorophyceae</taxon>
        <taxon>CS clade</taxon>
        <taxon>Chlamydomonadales</taxon>
        <taxon>Volvocaceae</taxon>
        <taxon>Volvox</taxon>
    </lineage>
</organism>
<dbReference type="InterPro" id="IPR006553">
    <property type="entry name" value="Leu-rich_rpt_Cys-con_subtyp"/>
</dbReference>
<dbReference type="GO" id="GO:0031146">
    <property type="term" value="P:SCF-dependent proteasomal ubiquitin-dependent protein catabolic process"/>
    <property type="evidence" value="ECO:0007669"/>
    <property type="project" value="TreeGrafter"/>
</dbReference>
<name>D8U145_VOLCA</name>